<evidence type="ECO:0000313" key="3">
    <source>
        <dbReference type="Proteomes" id="UP001190700"/>
    </source>
</evidence>
<evidence type="ECO:0000313" key="2">
    <source>
        <dbReference type="EMBL" id="KAK3234177.1"/>
    </source>
</evidence>
<accession>A0AAE0BEJ7</accession>
<feature type="compositionally biased region" description="Low complexity" evidence="1">
    <location>
        <begin position="331"/>
        <end position="346"/>
    </location>
</feature>
<name>A0AAE0BEJ7_9CHLO</name>
<comment type="caution">
    <text evidence="2">The sequence shown here is derived from an EMBL/GenBank/DDBJ whole genome shotgun (WGS) entry which is preliminary data.</text>
</comment>
<gene>
    <name evidence="2" type="ORF">CYMTET_55559</name>
</gene>
<keyword evidence="3" id="KW-1185">Reference proteome</keyword>
<organism evidence="2 3">
    <name type="scientific">Cymbomonas tetramitiformis</name>
    <dbReference type="NCBI Taxonomy" id="36881"/>
    <lineage>
        <taxon>Eukaryota</taxon>
        <taxon>Viridiplantae</taxon>
        <taxon>Chlorophyta</taxon>
        <taxon>Pyramimonadophyceae</taxon>
        <taxon>Pyramimonadales</taxon>
        <taxon>Pyramimonadaceae</taxon>
        <taxon>Cymbomonas</taxon>
    </lineage>
</organism>
<feature type="region of interest" description="Disordered" evidence="1">
    <location>
        <begin position="459"/>
        <end position="493"/>
    </location>
</feature>
<sequence length="661" mass="69097">MSDKDKDQGKAAALKETVYKIWIEPWKQVAEDLEESQLGKKSKEVLAKTWHDSAEISTASAEKPSQQLKRVVSLNRAAPEIVSSGSRDGWVDPAASSGTPDVSATAPDSRLEKVTSSAVDSLGRSPPPSEEAAKKHELTTKQPELAGEAARKSVTKAADVLDSIFSTLGDKDDSDSDGEVTIASRRYSAKKARETAQQLIQQARQVKADAKRTSLAPVATHGLQSPESRRGSTLPYTWQYSSPPKDGGVPRRSLFGWDGSDGKDTPRSSQANMGLPPLPAAGTWTRSLIVALCITSLLVYFSGYIHGWGADSQLLDSAFREDSGVELGGFTSNSSTTNTSTAPAEESAADGAVHDEQEVSDSVSKPGVAGSHDAREHGRGKARHHKPAKSEPLSEEQVAAIAEAMNRSTHQLSNAGVEILTAAKSMVNTTQKLLKPVAEAVANTSAGVVENVLAGVQHLGGNATDGGDKGSPQKAADDGPLQDQNNTTAGAPVPMMQGVGKAITAVGKAVGDMANKTVEMVKGVVPGLETKEPKAADGEAVEDKPANERTNTSAGESIVNRTVELAKKAIQPMGTVVSKAVNSSLKGIQNLVGVDANFTGSKPAQTLVDAAVNGVNATKQAAEKTMEMLDALANQTVQSVKGLLKADSTKKHAAANETSPT</sequence>
<feature type="region of interest" description="Disordered" evidence="1">
    <location>
        <begin position="77"/>
        <end position="153"/>
    </location>
</feature>
<evidence type="ECO:0000256" key="1">
    <source>
        <dbReference type="SAM" id="MobiDB-lite"/>
    </source>
</evidence>
<dbReference type="EMBL" id="LGRX02035549">
    <property type="protein sequence ID" value="KAK3234177.1"/>
    <property type="molecule type" value="Genomic_DNA"/>
</dbReference>
<feature type="region of interest" description="Disordered" evidence="1">
    <location>
        <begin position="210"/>
        <end position="274"/>
    </location>
</feature>
<proteinExistence type="predicted"/>
<feature type="region of interest" description="Disordered" evidence="1">
    <location>
        <begin position="529"/>
        <end position="554"/>
    </location>
</feature>
<reference evidence="2 3" key="1">
    <citation type="journal article" date="2015" name="Genome Biol. Evol.">
        <title>Comparative Genomics of a Bacterivorous Green Alga Reveals Evolutionary Causalities and Consequences of Phago-Mixotrophic Mode of Nutrition.</title>
        <authorList>
            <person name="Burns J.A."/>
            <person name="Paasch A."/>
            <person name="Narechania A."/>
            <person name="Kim E."/>
        </authorList>
    </citation>
    <scope>NUCLEOTIDE SEQUENCE [LARGE SCALE GENOMIC DNA]</scope>
    <source>
        <strain evidence="2 3">PLY_AMNH</strain>
    </source>
</reference>
<dbReference type="AlphaFoldDB" id="A0AAE0BEJ7"/>
<protein>
    <submittedName>
        <fullName evidence="2">Uncharacterized protein</fullName>
    </submittedName>
</protein>
<dbReference type="Proteomes" id="UP001190700">
    <property type="component" value="Unassembled WGS sequence"/>
</dbReference>
<feature type="compositionally biased region" description="Basic and acidic residues" evidence="1">
    <location>
        <begin position="529"/>
        <end position="547"/>
    </location>
</feature>
<feature type="region of interest" description="Disordered" evidence="1">
    <location>
        <begin position="328"/>
        <end position="395"/>
    </location>
</feature>